<organism evidence="1 2">
    <name type="scientific">Aeoliella mucimassa</name>
    <dbReference type="NCBI Taxonomy" id="2527972"/>
    <lineage>
        <taxon>Bacteria</taxon>
        <taxon>Pseudomonadati</taxon>
        <taxon>Planctomycetota</taxon>
        <taxon>Planctomycetia</taxon>
        <taxon>Pirellulales</taxon>
        <taxon>Lacipirellulaceae</taxon>
        <taxon>Aeoliella</taxon>
    </lineage>
</organism>
<evidence type="ECO:0000313" key="1">
    <source>
        <dbReference type="EMBL" id="QDU57314.1"/>
    </source>
</evidence>
<dbReference type="SUPFAM" id="SSF54523">
    <property type="entry name" value="Pili subunits"/>
    <property type="match status" value="1"/>
</dbReference>
<name>A0A518ARG9_9BACT</name>
<keyword evidence="2" id="KW-1185">Reference proteome</keyword>
<dbReference type="Proteomes" id="UP000315750">
    <property type="component" value="Chromosome"/>
</dbReference>
<gene>
    <name evidence="1" type="ORF">Pan181_35290</name>
</gene>
<dbReference type="AlphaFoldDB" id="A0A518ARG9"/>
<dbReference type="InterPro" id="IPR045584">
    <property type="entry name" value="Pilin-like"/>
</dbReference>
<dbReference type="OrthoDB" id="223245at2"/>
<evidence type="ECO:0000313" key="2">
    <source>
        <dbReference type="Proteomes" id="UP000315750"/>
    </source>
</evidence>
<protein>
    <submittedName>
        <fullName evidence="1">Uncharacterized protein</fullName>
    </submittedName>
</protein>
<dbReference type="KEGG" id="amuc:Pan181_35290"/>
<reference evidence="1 2" key="1">
    <citation type="submission" date="2019-02" db="EMBL/GenBank/DDBJ databases">
        <title>Deep-cultivation of Planctomycetes and their phenomic and genomic characterization uncovers novel biology.</title>
        <authorList>
            <person name="Wiegand S."/>
            <person name="Jogler M."/>
            <person name="Boedeker C."/>
            <person name="Pinto D."/>
            <person name="Vollmers J."/>
            <person name="Rivas-Marin E."/>
            <person name="Kohn T."/>
            <person name="Peeters S.H."/>
            <person name="Heuer A."/>
            <person name="Rast P."/>
            <person name="Oberbeckmann S."/>
            <person name="Bunk B."/>
            <person name="Jeske O."/>
            <person name="Meyerdierks A."/>
            <person name="Storesund J.E."/>
            <person name="Kallscheuer N."/>
            <person name="Luecker S."/>
            <person name="Lage O.M."/>
            <person name="Pohl T."/>
            <person name="Merkel B.J."/>
            <person name="Hornburger P."/>
            <person name="Mueller R.-W."/>
            <person name="Bruemmer F."/>
            <person name="Labrenz M."/>
            <person name="Spormann A.M."/>
            <person name="Op den Camp H."/>
            <person name="Overmann J."/>
            <person name="Amann R."/>
            <person name="Jetten M.S.M."/>
            <person name="Mascher T."/>
            <person name="Medema M.H."/>
            <person name="Devos D.P."/>
            <person name="Kaster A.-K."/>
            <person name="Ovreas L."/>
            <person name="Rohde M."/>
            <person name="Galperin M.Y."/>
            <person name="Jogler C."/>
        </authorList>
    </citation>
    <scope>NUCLEOTIDE SEQUENCE [LARGE SCALE GENOMIC DNA]</scope>
    <source>
        <strain evidence="1 2">Pan181</strain>
    </source>
</reference>
<dbReference type="EMBL" id="CP036278">
    <property type="protein sequence ID" value="QDU57314.1"/>
    <property type="molecule type" value="Genomic_DNA"/>
</dbReference>
<dbReference type="RefSeq" id="WP_145248407.1">
    <property type="nucleotide sequence ID" value="NZ_CP036278.1"/>
</dbReference>
<accession>A0A518ARG9</accession>
<sequence length="594" mass="66326">MPLWIRRLLIGLAALGLLLAVFVSWFAWKTLGPHTAPIVSPTTTVVTSPLAEDGLPDYSQYLLLQSAEGVTPENNAAIPLLQATWWADFDSAQQTLVCQQLGIEPPSHRGLEQPMLRARLIEQIASWRLKHLSEKPEYEGSDALHFETDLEHWCRDHLVPAMFSTPWTKEDAEPLARWLEDYQSCFTLLEQAAARDQYFMPCPDLLGNQPVRLLEVTTPDLKIYRVARQCLSLRAQLRIGSGDLEGAWRDSQTLYRLAALDLTPSIMHWLVAISSESMANDIVRRILDAPALSPALAAEIAEFYASRSTNSKLRAATDGFSRLELVTEVMSHARSRDSEQVDPQGSDDDFKALVENANMSHLAIDWNIVLQTANAEIDELVALFDQKEPGELPAAVDAWLGNIASETRDMVLPPKSISIQFDKQSRSEHLGYLLCEMYFSGYSSLVSSDLRNTCERTLVETAVAVKRYELSKGTLPPDLDALVPGYLPSAPVDPFGQAMVYRVTDDGFLLYSKGEDRVDQQGSNSVYKLYQGRPMPETDWDPQADLAQLGPPAVDMAEKFGVLKTPGQLQSHCDDLPLRFPIYPRELPEFTPPD</sequence>
<dbReference type="Gene3D" id="3.30.700.10">
    <property type="entry name" value="Glycoprotein, Type 4 Pilin"/>
    <property type="match status" value="1"/>
</dbReference>
<proteinExistence type="predicted"/>